<dbReference type="PANTHER" id="PTHR40029">
    <property type="match status" value="1"/>
</dbReference>
<keyword evidence="5" id="KW-0460">Magnesium</keyword>
<evidence type="ECO:0000256" key="2">
    <source>
        <dbReference type="ARBA" id="ARBA00022516"/>
    </source>
</evidence>
<dbReference type="GO" id="GO:0000287">
    <property type="term" value="F:magnesium ion binding"/>
    <property type="evidence" value="ECO:0007669"/>
    <property type="project" value="InterPro"/>
</dbReference>
<accession>A0A0W8F6U3</accession>
<evidence type="ECO:0000256" key="4">
    <source>
        <dbReference type="ARBA" id="ARBA00022723"/>
    </source>
</evidence>
<dbReference type="NCBIfam" id="TIGR01769">
    <property type="entry name" value="GGGP"/>
    <property type="match status" value="1"/>
</dbReference>
<dbReference type="GO" id="GO:0046474">
    <property type="term" value="P:glycerophospholipid biosynthetic process"/>
    <property type="evidence" value="ECO:0007669"/>
    <property type="project" value="UniProtKB-ARBA"/>
</dbReference>
<dbReference type="EC" id="2.5.1.41" evidence="1"/>
<evidence type="ECO:0000256" key="1">
    <source>
        <dbReference type="ARBA" id="ARBA00012676"/>
    </source>
</evidence>
<dbReference type="EMBL" id="LNQE01001503">
    <property type="protein sequence ID" value="KUG16290.1"/>
    <property type="molecule type" value="Genomic_DNA"/>
</dbReference>
<comment type="catalytic activity">
    <reaction evidence="9">
        <text>sn-glycerol 1-phosphate + (2E,6E,10E)-geranylgeranyl diphosphate = sn-3-O-(geranylgeranyl)glycerol 1-phosphate + diphosphate</text>
        <dbReference type="Rhea" id="RHEA:23404"/>
        <dbReference type="ChEBI" id="CHEBI:33019"/>
        <dbReference type="ChEBI" id="CHEBI:57677"/>
        <dbReference type="ChEBI" id="CHEBI:57685"/>
        <dbReference type="ChEBI" id="CHEBI:58756"/>
        <dbReference type="EC" id="2.5.1.41"/>
    </reaction>
</comment>
<comment type="caution">
    <text evidence="10">The sequence shown here is derived from an EMBL/GenBank/DDBJ whole genome shotgun (WGS) entry which is preliminary data.</text>
</comment>
<keyword evidence="7" id="KW-0594">Phospholipid biosynthesis</keyword>
<dbReference type="GO" id="GO:0047294">
    <property type="term" value="F:phosphoglycerol geranylgeranyltransferase activity"/>
    <property type="evidence" value="ECO:0007669"/>
    <property type="project" value="UniProtKB-EC"/>
</dbReference>
<evidence type="ECO:0000256" key="9">
    <source>
        <dbReference type="ARBA" id="ARBA00047288"/>
    </source>
</evidence>
<dbReference type="CDD" id="cd02812">
    <property type="entry name" value="PcrB_like"/>
    <property type="match status" value="1"/>
</dbReference>
<dbReference type="Gene3D" id="3.20.20.390">
    <property type="entry name" value="FMN-linked oxidoreductases"/>
    <property type="match status" value="1"/>
</dbReference>
<dbReference type="NCBIfam" id="TIGR01768">
    <property type="entry name" value="GGGP-family"/>
    <property type="match status" value="1"/>
</dbReference>
<dbReference type="AlphaFoldDB" id="A0A0W8F6U3"/>
<keyword evidence="8" id="KW-1208">Phospholipid metabolism</keyword>
<evidence type="ECO:0000256" key="7">
    <source>
        <dbReference type="ARBA" id="ARBA00023209"/>
    </source>
</evidence>
<dbReference type="PANTHER" id="PTHR40029:SF2">
    <property type="entry name" value="HEPTAPRENYLGLYCERYL PHOSPHATE SYNTHASE"/>
    <property type="match status" value="1"/>
</dbReference>
<dbReference type="Pfam" id="PF01884">
    <property type="entry name" value="PcrB"/>
    <property type="match status" value="1"/>
</dbReference>
<dbReference type="HAMAP" id="MF_00112">
    <property type="entry name" value="GGGP_HepGP_synthase"/>
    <property type="match status" value="1"/>
</dbReference>
<protein>
    <recommendedName>
        <fullName evidence="1">phosphoglycerol geranylgeranyltransferase</fullName>
        <ecNumber evidence="1">2.5.1.41</ecNumber>
    </recommendedName>
</protein>
<sequence length="252" mass="26203">MTFEMGRVELHLRDAVKKHGAGHLTLIDPDSQTPQEAGRMAQAASQGGTDAIMVGGSVGATGALLHNTVAEIKKVTDLPVILFPASVAGLCENADAVFFMSLLNSRSPNYLIENQAMGAPLVLRYRLEALPMAYIIIEPGGTVGYVGDARLIPRKKPELACAYALAGKYLGMRLVYLEAGSGADSPVPASMVALTKKLLGDVLIIVGGGIRSGAAAAELVAAGADLIVTGTAVEKSQDVASFISELTSSIRR</sequence>
<dbReference type="InterPro" id="IPR039074">
    <property type="entry name" value="GGGP/HepGP_synthase_I"/>
</dbReference>
<dbReference type="InterPro" id="IPR038597">
    <property type="entry name" value="GGGP/HepGP_synthase_sf"/>
</dbReference>
<dbReference type="FunFam" id="3.20.20.390:FF:000001">
    <property type="entry name" value="Heptaprenylglyceryl phosphate synthase"/>
    <property type="match status" value="1"/>
</dbReference>
<dbReference type="NCBIfam" id="NF003198">
    <property type="entry name" value="PRK04169.1-2"/>
    <property type="match status" value="1"/>
</dbReference>
<keyword evidence="3" id="KW-0808">Transferase</keyword>
<organism evidence="10">
    <name type="scientific">hydrocarbon metagenome</name>
    <dbReference type="NCBI Taxonomy" id="938273"/>
    <lineage>
        <taxon>unclassified sequences</taxon>
        <taxon>metagenomes</taxon>
        <taxon>ecological metagenomes</taxon>
    </lineage>
</organism>
<dbReference type="InterPro" id="IPR008205">
    <property type="entry name" value="GGGP_HepGP_synthase"/>
</dbReference>
<dbReference type="InterPro" id="IPR010946">
    <property type="entry name" value="GGGP_synth"/>
</dbReference>
<evidence type="ECO:0000313" key="10">
    <source>
        <dbReference type="EMBL" id="KUG16290.1"/>
    </source>
</evidence>
<dbReference type="SUPFAM" id="SSF51395">
    <property type="entry name" value="FMN-linked oxidoreductases"/>
    <property type="match status" value="1"/>
</dbReference>
<keyword evidence="4" id="KW-0479">Metal-binding</keyword>
<reference evidence="10" key="1">
    <citation type="journal article" date="2015" name="Proc. Natl. Acad. Sci. U.S.A.">
        <title>Networks of energetic and metabolic interactions define dynamics in microbial communities.</title>
        <authorList>
            <person name="Embree M."/>
            <person name="Liu J.K."/>
            <person name="Al-Bassam M.M."/>
            <person name="Zengler K."/>
        </authorList>
    </citation>
    <scope>NUCLEOTIDE SEQUENCE</scope>
</reference>
<evidence type="ECO:0000256" key="8">
    <source>
        <dbReference type="ARBA" id="ARBA00023264"/>
    </source>
</evidence>
<evidence type="ECO:0000256" key="3">
    <source>
        <dbReference type="ARBA" id="ARBA00022679"/>
    </source>
</evidence>
<evidence type="ECO:0000256" key="5">
    <source>
        <dbReference type="ARBA" id="ARBA00022842"/>
    </source>
</evidence>
<evidence type="ECO:0000256" key="6">
    <source>
        <dbReference type="ARBA" id="ARBA00023098"/>
    </source>
</evidence>
<dbReference type="GO" id="GO:0120536">
    <property type="term" value="F:heptaprenylglyceryl phosphate synthase activity"/>
    <property type="evidence" value="ECO:0007669"/>
    <property type="project" value="UniProtKB-ARBA"/>
</dbReference>
<dbReference type="GO" id="GO:0005737">
    <property type="term" value="C:cytoplasm"/>
    <property type="evidence" value="ECO:0007669"/>
    <property type="project" value="InterPro"/>
</dbReference>
<keyword evidence="2" id="KW-0444">Lipid biosynthesis</keyword>
<proteinExistence type="inferred from homology"/>
<name>A0A0W8F6U3_9ZZZZ</name>
<gene>
    <name evidence="10" type="ORF">ASZ90_013962</name>
</gene>
<keyword evidence="6" id="KW-0443">Lipid metabolism</keyword>